<accession>A0A3E4UNE8</accession>
<dbReference type="Pfam" id="PF08522">
    <property type="entry name" value="BT_3987-like_N"/>
    <property type="match status" value="1"/>
</dbReference>
<evidence type="ECO:0000313" key="4">
    <source>
        <dbReference type="Proteomes" id="UP000261223"/>
    </source>
</evidence>
<evidence type="ECO:0000313" key="2">
    <source>
        <dbReference type="EMBL" id="RGM12503.1"/>
    </source>
</evidence>
<dbReference type="Pfam" id="PF13385">
    <property type="entry name" value="Laminin_G_3"/>
    <property type="match status" value="1"/>
</dbReference>
<evidence type="ECO:0000259" key="1">
    <source>
        <dbReference type="Pfam" id="PF08522"/>
    </source>
</evidence>
<dbReference type="SUPFAM" id="SSF49899">
    <property type="entry name" value="Concanavalin A-like lectins/glucanases"/>
    <property type="match status" value="1"/>
</dbReference>
<dbReference type="InterPro" id="IPR013320">
    <property type="entry name" value="ConA-like_dom_sf"/>
</dbReference>
<evidence type="ECO:0000313" key="5">
    <source>
        <dbReference type="Proteomes" id="UP000284161"/>
    </source>
</evidence>
<name>A0A3E4UNE8_BACSE</name>
<evidence type="ECO:0000313" key="3">
    <source>
        <dbReference type="EMBL" id="RGR26190.1"/>
    </source>
</evidence>
<dbReference type="RefSeq" id="WP_117742020.1">
    <property type="nucleotide sequence ID" value="NZ_QRUB01000023.1"/>
</dbReference>
<dbReference type="AlphaFoldDB" id="A0A3E4UNE8"/>
<organism evidence="2 4">
    <name type="scientific">Bacteroides stercoris</name>
    <dbReference type="NCBI Taxonomy" id="46506"/>
    <lineage>
        <taxon>Bacteria</taxon>
        <taxon>Pseudomonadati</taxon>
        <taxon>Bacteroidota</taxon>
        <taxon>Bacteroidia</taxon>
        <taxon>Bacteroidales</taxon>
        <taxon>Bacteroidaceae</taxon>
        <taxon>Bacteroides</taxon>
    </lineage>
</organism>
<dbReference type="Proteomes" id="UP000261223">
    <property type="component" value="Unassembled WGS sequence"/>
</dbReference>
<gene>
    <name evidence="3" type="ORF">DWY58_15790</name>
    <name evidence="2" type="ORF">DXC34_11725</name>
</gene>
<dbReference type="Proteomes" id="UP000284161">
    <property type="component" value="Unassembled WGS sequence"/>
</dbReference>
<dbReference type="InterPro" id="IPR013728">
    <property type="entry name" value="BT_3987-like_N"/>
</dbReference>
<proteinExistence type="predicted"/>
<feature type="domain" description="BT-3987-like N-terminal" evidence="1">
    <location>
        <begin position="32"/>
        <end position="148"/>
    </location>
</feature>
<dbReference type="EMBL" id="QSSV01000014">
    <property type="protein sequence ID" value="RGM12503.1"/>
    <property type="molecule type" value="Genomic_DNA"/>
</dbReference>
<dbReference type="Gene3D" id="2.60.40.1740">
    <property type="entry name" value="hypothetical protein (bacova_03559)"/>
    <property type="match status" value="1"/>
</dbReference>
<dbReference type="Gene3D" id="2.60.120.200">
    <property type="match status" value="1"/>
</dbReference>
<reference evidence="4 5" key="1">
    <citation type="submission" date="2018-08" db="EMBL/GenBank/DDBJ databases">
        <title>A genome reference for cultivated species of the human gut microbiota.</title>
        <authorList>
            <person name="Zou Y."/>
            <person name="Xue W."/>
            <person name="Luo G."/>
        </authorList>
    </citation>
    <scope>NUCLEOTIDE SEQUENCE [LARGE SCALE GENOMIC DNA]</scope>
    <source>
        <strain evidence="3 5">AF25-6</strain>
        <strain evidence="2 4">TF03-6</strain>
    </source>
</reference>
<sequence length="385" mass="42856">MKLHKYMFASLSFCSLVLGSCQNNDIDDEHHYDNKVFVTSQQVRDDLLIKETVSETTRSISYRLADPLDREVNISFDAAPQLTAAYNLAFNDSAQVLAADYYEIPVKSVTIKAGDISSDDVVVNFKNTNKLDKSRRYVLPVTITDADIEVLDSKRTAYFIFKGAALINVVANIEKMYFPIYWDTDVHSVNVVTVEALVRSNDWVAGRDNALSTVFGVEGEFLVRIGDADRPRDQLQCVAPGGNFPAPNAVASLPVKEWVHIAIVYDATTHERIYYKDGVKVYSDNAASRAVNLSSNGCYIGKAWDDSRWLPGDISEVRIWNIQRSAEEIAKNPYEVDPHSPGLIAYWKFNEGTGSDIKDHTGNGNDISAVGGTPTWVNVELPQIK</sequence>
<dbReference type="GO" id="GO:0005975">
    <property type="term" value="P:carbohydrate metabolic process"/>
    <property type="evidence" value="ECO:0007669"/>
    <property type="project" value="UniProtKB-ARBA"/>
</dbReference>
<protein>
    <submittedName>
        <fullName evidence="2">DUF1735 domain-containing protein</fullName>
    </submittedName>
</protein>
<dbReference type="GO" id="GO:0004553">
    <property type="term" value="F:hydrolase activity, hydrolyzing O-glycosyl compounds"/>
    <property type="evidence" value="ECO:0007669"/>
    <property type="project" value="UniProtKB-ARBA"/>
</dbReference>
<comment type="caution">
    <text evidence="2">The sequence shown here is derived from an EMBL/GenBank/DDBJ whole genome shotgun (WGS) entry which is preliminary data.</text>
</comment>
<dbReference type="PROSITE" id="PS51257">
    <property type="entry name" value="PROKAR_LIPOPROTEIN"/>
    <property type="match status" value="1"/>
</dbReference>
<dbReference type="EMBL" id="QRUB01000023">
    <property type="protein sequence ID" value="RGR26190.1"/>
    <property type="molecule type" value="Genomic_DNA"/>
</dbReference>